<dbReference type="AlphaFoldDB" id="A0A2M8Q621"/>
<evidence type="ECO:0008006" key="3">
    <source>
        <dbReference type="Google" id="ProtNLM"/>
    </source>
</evidence>
<name>A0A2M8Q621_9CHLR</name>
<organism evidence="1 2">
    <name type="scientific">Candidatus Thermofonsia Clade 3 bacterium</name>
    <dbReference type="NCBI Taxonomy" id="2364212"/>
    <lineage>
        <taxon>Bacteria</taxon>
        <taxon>Bacillati</taxon>
        <taxon>Chloroflexota</taxon>
        <taxon>Candidatus Thermofontia</taxon>
        <taxon>Candidatus Thermofonsia Clade 3</taxon>
    </lineage>
</organism>
<reference evidence="1 2" key="1">
    <citation type="submission" date="2017-11" db="EMBL/GenBank/DDBJ databases">
        <title>Evolution of Phototrophy in the Chloroflexi Phylum Driven by Horizontal Gene Transfer.</title>
        <authorList>
            <person name="Ward L.M."/>
            <person name="Hemp J."/>
            <person name="Shih P.M."/>
            <person name="Mcglynn S.E."/>
            <person name="Fischer W."/>
        </authorList>
    </citation>
    <scope>NUCLEOTIDE SEQUENCE [LARGE SCALE GENOMIC DNA]</scope>
    <source>
        <strain evidence="1">JP3_7</strain>
    </source>
</reference>
<feature type="non-terminal residue" evidence="1">
    <location>
        <position position="1"/>
    </location>
</feature>
<comment type="caution">
    <text evidence="1">The sequence shown here is derived from an EMBL/GenBank/DDBJ whole genome shotgun (WGS) entry which is preliminary data.</text>
</comment>
<sequence length="97" mass="10798">MVWDFAEANPFSGASGSFLSLLNQTALALSKLPQAPRPAFAAQADAQALRRDAPIMLATDPPYYDNVGYADLSDFFYVWLRHNLRAVYPELFRAMLA</sequence>
<evidence type="ECO:0000313" key="2">
    <source>
        <dbReference type="Proteomes" id="UP000230790"/>
    </source>
</evidence>
<feature type="non-terminal residue" evidence="1">
    <location>
        <position position="97"/>
    </location>
</feature>
<dbReference type="EMBL" id="PGTN01001300">
    <property type="protein sequence ID" value="PJF45240.1"/>
    <property type="molecule type" value="Genomic_DNA"/>
</dbReference>
<gene>
    <name evidence="1" type="ORF">CUN48_19910</name>
</gene>
<dbReference type="Proteomes" id="UP000230790">
    <property type="component" value="Unassembled WGS sequence"/>
</dbReference>
<evidence type="ECO:0000313" key="1">
    <source>
        <dbReference type="EMBL" id="PJF45240.1"/>
    </source>
</evidence>
<accession>A0A2M8Q621</accession>
<protein>
    <recommendedName>
        <fullName evidence="3">DUF1156 domain-containing protein</fullName>
    </recommendedName>
</protein>
<proteinExistence type="predicted"/>